<feature type="domain" description="Reverse transcriptase" evidence="2">
    <location>
        <begin position="349"/>
        <end position="580"/>
    </location>
</feature>
<proteinExistence type="predicted"/>
<dbReference type="PANTHER" id="PTHR21301:SF10">
    <property type="entry name" value="REVERSE TRANSCRIPTASE DOMAIN-CONTAINING PROTEIN"/>
    <property type="match status" value="1"/>
</dbReference>
<sequence>MAAIQHSFFRYIDENFGHLTVDAMKKYASGNRKLANLENRKSFLIRCRRQGVFPAHIVNSFKCVHELLADNGPYINKIDRTINRFKKAILNLEIKQTFYKMQQITQELNTIKCHIQTLTSESVTDEYLSTQRMAYNNWLNRQNGRTARKLTNMLQTPNSNEEPTYNEHAILNATELEVPANVLHLLSLGPRFALPTTSLAQVPFYHLFADVEGVLLTNTDKDVQDRNRCRIVNVTLNFIHGFHSMVEVRDPTTKFCVAASNETKSYLREHPEICVLSADKGNRTVIMMREDYDQKMRALVSDTTTYQKVRADPTSSYQKGNNSIVKRLQNLKLIDYRTARELASNNAICPRIYGQPKSHKQNLPLRPVIPNITAPTYKLARYVANILQSSLRSQYSTYSSFDFCKEVNGFKIPEGYIMISLDVTSLFTNVPRHLVIRNIIERWNEVTTEINLDLFLEIVEYCMGASYFCFEGQFFKQTYGTAMGSPLSPIAADIVLDSVITKAMSSLPFETTIFWKYVDDIFMVIPRNTEQQVLDAFNGVEPRLQFTIETEQDGKLAFLDMTVIRNPDQTLTTEWYAKPIASGRMLNYKSFHQPKHKMNVAKNFIHRVCSLTQNKSMDEITTIIHQHLRKNGYPKQLINRLLQLYTTKTHPTPSIVNNRQADDPPPNPPSRPSCQQSPTPAQPPPPPAATTTVRNTHSQPPPQSSISPALHRSHTQTTSRANIDEIEIHQATNPPTEPCTDHQTTTGSIHDANMQVHEDPPETRQEKTYRSLPYIPTLSQRIAKILAKDYPDISITTRQQRTINELHTIVKYPKRKEEISNVIYKIPCNDCNNCYIGMTRNNLHRRLAGHRSNVNKLEKMINDNTNTDTATNALVEATTALIQHCVDHNHRFNLDQTQIIDHSNKQSTLPFLEMCHITNTEHTVNKRTDIDRLSTTYAGVLHSIKNIDRHNKIRSEDHLDES</sequence>
<dbReference type="Pfam" id="PF00078">
    <property type="entry name" value="RVT_1"/>
    <property type="match status" value="1"/>
</dbReference>
<dbReference type="Pfam" id="PF26215">
    <property type="entry name" value="HTH_animal"/>
    <property type="match status" value="1"/>
</dbReference>
<evidence type="ECO:0000256" key="1">
    <source>
        <dbReference type="SAM" id="MobiDB-lite"/>
    </source>
</evidence>
<dbReference type="RefSeq" id="XP_062709042.1">
    <property type="nucleotide sequence ID" value="XM_062853058.1"/>
</dbReference>
<dbReference type="InterPro" id="IPR058912">
    <property type="entry name" value="HTH_animal"/>
</dbReference>
<organism evidence="3 4">
    <name type="scientific">Aedes albopictus</name>
    <name type="common">Asian tiger mosquito</name>
    <name type="synonym">Stegomyia albopicta</name>
    <dbReference type="NCBI Taxonomy" id="7160"/>
    <lineage>
        <taxon>Eukaryota</taxon>
        <taxon>Metazoa</taxon>
        <taxon>Ecdysozoa</taxon>
        <taxon>Arthropoda</taxon>
        <taxon>Hexapoda</taxon>
        <taxon>Insecta</taxon>
        <taxon>Pterygota</taxon>
        <taxon>Neoptera</taxon>
        <taxon>Endopterygota</taxon>
        <taxon>Diptera</taxon>
        <taxon>Nematocera</taxon>
        <taxon>Culicoidea</taxon>
        <taxon>Culicidae</taxon>
        <taxon>Culicinae</taxon>
        <taxon>Aedini</taxon>
        <taxon>Aedes</taxon>
        <taxon>Stegomyia</taxon>
    </lineage>
</organism>
<reference evidence="4" key="1">
    <citation type="journal article" date="2015" name="Proc. Natl. Acad. Sci. U.S.A.">
        <title>Genome sequence of the Asian Tiger mosquito, Aedes albopictus, reveals insights into its biology, genetics, and evolution.</title>
        <authorList>
            <person name="Chen X.G."/>
            <person name="Jiang X."/>
            <person name="Gu J."/>
            <person name="Xu M."/>
            <person name="Wu Y."/>
            <person name="Deng Y."/>
            <person name="Zhang C."/>
            <person name="Bonizzoni M."/>
            <person name="Dermauw W."/>
            <person name="Vontas J."/>
            <person name="Armbruster P."/>
            <person name="Huang X."/>
            <person name="Yang Y."/>
            <person name="Zhang H."/>
            <person name="He W."/>
            <person name="Peng H."/>
            <person name="Liu Y."/>
            <person name="Wu K."/>
            <person name="Chen J."/>
            <person name="Lirakis M."/>
            <person name="Topalis P."/>
            <person name="Van Leeuwen T."/>
            <person name="Hall A.B."/>
            <person name="Jiang X."/>
            <person name="Thorpe C."/>
            <person name="Mueller R.L."/>
            <person name="Sun C."/>
            <person name="Waterhouse R.M."/>
            <person name="Yan G."/>
            <person name="Tu Z.J."/>
            <person name="Fang X."/>
            <person name="James A.A."/>
        </authorList>
    </citation>
    <scope>NUCLEOTIDE SEQUENCE [LARGE SCALE GENOMIC DNA]</scope>
    <source>
        <strain evidence="4">Foshan</strain>
    </source>
</reference>
<evidence type="ECO:0000259" key="2">
    <source>
        <dbReference type="PROSITE" id="PS50878"/>
    </source>
</evidence>
<evidence type="ECO:0000313" key="4">
    <source>
        <dbReference type="Proteomes" id="UP000069940"/>
    </source>
</evidence>
<dbReference type="InterPro" id="IPR000477">
    <property type="entry name" value="RT_dom"/>
</dbReference>
<accession>A0ABM1YH74</accession>
<dbReference type="InterPro" id="IPR043502">
    <property type="entry name" value="DNA/RNA_pol_sf"/>
</dbReference>
<name>A0ABM1YH74_AEDAL</name>
<keyword evidence="4" id="KW-1185">Reference proteome</keyword>
<dbReference type="PANTHER" id="PTHR21301">
    <property type="entry name" value="REVERSE TRANSCRIPTASE"/>
    <property type="match status" value="1"/>
</dbReference>
<dbReference type="Gene3D" id="3.40.1440.10">
    <property type="entry name" value="GIY-YIG endonuclease"/>
    <property type="match status" value="1"/>
</dbReference>
<dbReference type="Proteomes" id="UP000069940">
    <property type="component" value="Unassembled WGS sequence"/>
</dbReference>
<protein>
    <recommendedName>
        <fullName evidence="2">Reverse transcriptase domain-containing protein</fullName>
    </recommendedName>
</protein>
<reference evidence="3" key="2">
    <citation type="submission" date="2025-05" db="UniProtKB">
        <authorList>
            <consortium name="EnsemblMetazoa"/>
        </authorList>
    </citation>
    <scope>IDENTIFICATION</scope>
    <source>
        <strain evidence="3">Foshan</strain>
    </source>
</reference>
<dbReference type="EnsemblMetazoa" id="AALFPA23_009109.R12503">
    <property type="protein sequence ID" value="AALFPA23_009109.P12503"/>
    <property type="gene ID" value="AALFPA23_009109"/>
</dbReference>
<dbReference type="SUPFAM" id="SSF56672">
    <property type="entry name" value="DNA/RNA polymerases"/>
    <property type="match status" value="1"/>
</dbReference>
<feature type="region of interest" description="Disordered" evidence="1">
    <location>
        <begin position="649"/>
        <end position="718"/>
    </location>
</feature>
<dbReference type="PROSITE" id="PS50878">
    <property type="entry name" value="RT_POL"/>
    <property type="match status" value="1"/>
</dbReference>
<dbReference type="GeneID" id="134288376"/>
<evidence type="ECO:0000313" key="3">
    <source>
        <dbReference type="EnsemblMetazoa" id="AALFPA23_009109.P12503"/>
    </source>
</evidence>
<dbReference type="InterPro" id="IPR035901">
    <property type="entry name" value="GIY-YIG_endonuc_sf"/>
</dbReference>